<evidence type="ECO:0000259" key="1">
    <source>
        <dbReference type="Pfam" id="PF04773"/>
    </source>
</evidence>
<proteinExistence type="predicted"/>
<dbReference type="Pfam" id="PF04773">
    <property type="entry name" value="FecR"/>
    <property type="match status" value="1"/>
</dbReference>
<dbReference type="Proteomes" id="UP001216139">
    <property type="component" value="Chromosome"/>
</dbReference>
<dbReference type="PIRSF" id="PIRSF018266">
    <property type="entry name" value="FecR"/>
    <property type="match status" value="1"/>
</dbReference>
<dbReference type="PANTHER" id="PTHR30273:SF2">
    <property type="entry name" value="PROTEIN FECR"/>
    <property type="match status" value="1"/>
</dbReference>
<dbReference type="EMBL" id="CP117167">
    <property type="protein sequence ID" value="WCT14879.1"/>
    <property type="molecule type" value="Genomic_DNA"/>
</dbReference>
<dbReference type="Pfam" id="PF16344">
    <property type="entry name" value="FecR_C"/>
    <property type="match status" value="1"/>
</dbReference>
<feature type="domain" description="FecR protein" evidence="1">
    <location>
        <begin position="179"/>
        <end position="273"/>
    </location>
</feature>
<feature type="domain" description="Protein FecR C-terminal" evidence="2">
    <location>
        <begin position="316"/>
        <end position="383"/>
    </location>
</feature>
<name>A0ABY7TEC8_9SPHI</name>
<dbReference type="Gene3D" id="3.55.50.30">
    <property type="match status" value="1"/>
</dbReference>
<keyword evidence="4" id="KW-1185">Reference proteome</keyword>
<evidence type="ECO:0000313" key="4">
    <source>
        <dbReference type="Proteomes" id="UP001216139"/>
    </source>
</evidence>
<reference evidence="3 4" key="1">
    <citation type="submission" date="2023-02" db="EMBL/GenBank/DDBJ databases">
        <title>Genome sequence of Mucilaginibacter jinjuensis strain KACC 16571.</title>
        <authorList>
            <person name="Kim S."/>
            <person name="Heo J."/>
            <person name="Kwon S.-W."/>
        </authorList>
    </citation>
    <scope>NUCLEOTIDE SEQUENCE [LARGE SCALE GENOMIC DNA]</scope>
    <source>
        <strain evidence="3 4">KACC 16571</strain>
    </source>
</reference>
<gene>
    <name evidence="3" type="ORF">PQO05_13120</name>
</gene>
<dbReference type="PANTHER" id="PTHR30273">
    <property type="entry name" value="PERIPLASMIC SIGNAL SENSOR AND SIGMA FACTOR ACTIVATOR FECR-RELATED"/>
    <property type="match status" value="1"/>
</dbReference>
<sequence>MIGKDEFITLYKKYLEGQCTPEEIKQLEAYEDDMSMPDDSWGNDLGDRKKLFNTLQHKLQESIGYEGGAHHTWYAGRWFSVAASVLILLSIGFGLWKVSENRVQQQPVYAMAQPSKKIVPGSDKAYLTMANGSVITLNGAANGTLAVQSGIKVDKVQEGLLKYTTDDNASSEQTAFNLITTPRGGKYQVELADGTRVWLNSATSLKYPASFTGKERRVELSGEAYFEVAKNPSKPFLVTVNGITVRVLGTHFNIMGYNDEKAVKTTLLEGSVKLSYNAHEVLLKPGEQGLLNTSQTGFEVSNVDVDDVVAWKNGFFAFNNEDIQTIMKRISRWYDVDVVFPEQFKRKNFGGTVSCFDDVSQVLKSLELTGSVHFKIEGRRIIVMP</sequence>
<evidence type="ECO:0000313" key="3">
    <source>
        <dbReference type="EMBL" id="WCT14879.1"/>
    </source>
</evidence>
<dbReference type="InterPro" id="IPR032508">
    <property type="entry name" value="FecR_C"/>
</dbReference>
<protein>
    <submittedName>
        <fullName evidence="3">FecR family protein</fullName>
    </submittedName>
</protein>
<accession>A0ABY7TEC8</accession>
<organism evidence="3 4">
    <name type="scientific">Mucilaginibacter jinjuensis</name>
    <dbReference type="NCBI Taxonomy" id="1176721"/>
    <lineage>
        <taxon>Bacteria</taxon>
        <taxon>Pseudomonadati</taxon>
        <taxon>Bacteroidota</taxon>
        <taxon>Sphingobacteriia</taxon>
        <taxon>Sphingobacteriales</taxon>
        <taxon>Sphingobacteriaceae</taxon>
        <taxon>Mucilaginibacter</taxon>
    </lineage>
</organism>
<evidence type="ECO:0000259" key="2">
    <source>
        <dbReference type="Pfam" id="PF16344"/>
    </source>
</evidence>
<dbReference type="RefSeq" id="WP_273633372.1">
    <property type="nucleotide sequence ID" value="NZ_CP117167.1"/>
</dbReference>
<dbReference type="Gene3D" id="2.60.120.1440">
    <property type="match status" value="1"/>
</dbReference>
<dbReference type="InterPro" id="IPR006860">
    <property type="entry name" value="FecR"/>
</dbReference>
<dbReference type="InterPro" id="IPR012373">
    <property type="entry name" value="Ferrdict_sens_TM"/>
</dbReference>